<comment type="caution">
    <text evidence="6">The sequence shown here is derived from an EMBL/GenBank/DDBJ whole genome shotgun (WGS) entry which is preliminary data.</text>
</comment>
<evidence type="ECO:0000256" key="1">
    <source>
        <dbReference type="ARBA" id="ARBA00022642"/>
    </source>
</evidence>
<dbReference type="Gene3D" id="3.40.640.10">
    <property type="entry name" value="Type I PLP-dependent aspartate aminotransferase-like (Major domain)"/>
    <property type="match status" value="1"/>
</dbReference>
<reference evidence="6 7" key="1">
    <citation type="submission" date="2018-09" db="EMBL/GenBank/DDBJ databases">
        <title>YIM PH21274 draft genome.</title>
        <authorList>
            <person name="Miao C."/>
        </authorList>
    </citation>
    <scope>NUCLEOTIDE SEQUENCE [LARGE SCALE GENOMIC DNA]</scope>
    <source>
        <strain evidence="6 7">YIM PH 21724</strain>
    </source>
</reference>
<protein>
    <recommendedName>
        <fullName evidence="4 5">Kynureninase</fullName>
        <ecNumber evidence="4 5">3.7.1.3</ecNumber>
    </recommendedName>
</protein>
<dbReference type="UniPathway" id="UPA00253">
    <property type="reaction ID" value="UER00329"/>
</dbReference>
<keyword evidence="2 5" id="KW-0378">Hydrolase</keyword>
<dbReference type="EC" id="3.7.1.3" evidence="4 5"/>
<comment type="pathway">
    <text evidence="5">Amino-acid degradation; L-kynurenine degradation; L-alanine and anthranilate from L-kynurenine: step 1/1.</text>
</comment>
<proteinExistence type="inferred from homology"/>
<dbReference type="GO" id="GO:0030429">
    <property type="term" value="F:kynureninase activity"/>
    <property type="evidence" value="ECO:0007669"/>
    <property type="project" value="UniProtKB-UniRule"/>
</dbReference>
<keyword evidence="1 5" id="KW-0662">Pyridine nucleotide biosynthesis</keyword>
<dbReference type="GO" id="GO:0005737">
    <property type="term" value="C:cytoplasm"/>
    <property type="evidence" value="ECO:0007669"/>
    <property type="project" value="UniProtKB-UniRule"/>
</dbReference>
<evidence type="ECO:0000256" key="2">
    <source>
        <dbReference type="ARBA" id="ARBA00022801"/>
    </source>
</evidence>
<evidence type="ECO:0000256" key="3">
    <source>
        <dbReference type="ARBA" id="ARBA00022898"/>
    </source>
</evidence>
<dbReference type="PANTHER" id="PTHR14084:SF0">
    <property type="entry name" value="KYNURENINASE"/>
    <property type="match status" value="1"/>
</dbReference>
<comment type="pathway">
    <text evidence="5">Cofactor biosynthesis; NAD(+) biosynthesis; quinolinate from L-kynurenine: step 2/3.</text>
</comment>
<name>A0A3A4KHT4_9NOCA</name>
<comment type="function">
    <text evidence="5">Catalyzes the cleavage of L-kynurenine (L-Kyn) and L-3-hydroxykynurenine (L-3OHKyn) into anthranilic acid (AA) and 3-hydroxyanthranilic acid (3-OHAA), respectively.</text>
</comment>
<dbReference type="InterPro" id="IPR015422">
    <property type="entry name" value="PyrdxlP-dep_Trfase_small"/>
</dbReference>
<comment type="catalytic activity">
    <reaction evidence="5">
        <text>3-hydroxy-L-kynurenine + H2O = 3-hydroxyanthranilate + L-alanine + H(+)</text>
        <dbReference type="Rhea" id="RHEA:25143"/>
        <dbReference type="ChEBI" id="CHEBI:15377"/>
        <dbReference type="ChEBI" id="CHEBI:15378"/>
        <dbReference type="ChEBI" id="CHEBI:36559"/>
        <dbReference type="ChEBI" id="CHEBI:57972"/>
        <dbReference type="ChEBI" id="CHEBI:58125"/>
        <dbReference type="EC" id="3.7.1.3"/>
    </reaction>
</comment>
<dbReference type="AlphaFoldDB" id="A0A3A4KHT4"/>
<dbReference type="InterPro" id="IPR010111">
    <property type="entry name" value="Kynureninase"/>
</dbReference>
<dbReference type="Gene3D" id="3.90.1150.10">
    <property type="entry name" value="Aspartate Aminotransferase, domain 1"/>
    <property type="match status" value="1"/>
</dbReference>
<dbReference type="SUPFAM" id="SSF53383">
    <property type="entry name" value="PLP-dependent transferases"/>
    <property type="match status" value="1"/>
</dbReference>
<gene>
    <name evidence="6" type="primary">kynU</name>
    <name evidence="6" type="ORF">D5S18_02080</name>
</gene>
<dbReference type="PANTHER" id="PTHR14084">
    <property type="entry name" value="KYNURENINASE"/>
    <property type="match status" value="1"/>
</dbReference>
<comment type="similarity">
    <text evidence="5">Belongs to the kynureninase family.</text>
</comment>
<dbReference type="Proteomes" id="UP000266677">
    <property type="component" value="Unassembled WGS sequence"/>
</dbReference>
<dbReference type="UniPathway" id="UPA00334">
    <property type="reaction ID" value="UER00455"/>
</dbReference>
<dbReference type="InterPro" id="IPR015424">
    <property type="entry name" value="PyrdxlP-dep_Trfase"/>
</dbReference>
<dbReference type="GO" id="GO:0019441">
    <property type="term" value="P:L-tryptophan catabolic process to kynurenine"/>
    <property type="evidence" value="ECO:0007669"/>
    <property type="project" value="TreeGrafter"/>
</dbReference>
<comment type="subunit">
    <text evidence="5">Homodimer.</text>
</comment>
<dbReference type="PIRSF" id="PIRSF038800">
    <property type="entry name" value="KYNU"/>
    <property type="match status" value="1"/>
</dbReference>
<organism evidence="6 7">
    <name type="scientific">Nocardia panacis</name>
    <dbReference type="NCBI Taxonomy" id="2340916"/>
    <lineage>
        <taxon>Bacteria</taxon>
        <taxon>Bacillati</taxon>
        <taxon>Actinomycetota</taxon>
        <taxon>Actinomycetes</taxon>
        <taxon>Mycobacteriales</taxon>
        <taxon>Nocardiaceae</taxon>
        <taxon>Nocardia</taxon>
    </lineage>
</organism>
<comment type="catalytic activity">
    <reaction evidence="5">
        <text>L-kynurenine + H2O = anthranilate + L-alanine + H(+)</text>
        <dbReference type="Rhea" id="RHEA:16813"/>
        <dbReference type="ChEBI" id="CHEBI:15377"/>
        <dbReference type="ChEBI" id="CHEBI:15378"/>
        <dbReference type="ChEBI" id="CHEBI:16567"/>
        <dbReference type="ChEBI" id="CHEBI:57959"/>
        <dbReference type="ChEBI" id="CHEBI:57972"/>
        <dbReference type="EC" id="3.7.1.3"/>
    </reaction>
</comment>
<accession>A0A3A4KHT4</accession>
<keyword evidence="7" id="KW-1185">Reference proteome</keyword>
<dbReference type="EMBL" id="QZFU01000010">
    <property type="protein sequence ID" value="RJO79159.1"/>
    <property type="molecule type" value="Genomic_DNA"/>
</dbReference>
<dbReference type="GO" id="GO:0030170">
    <property type="term" value="F:pyridoxal phosphate binding"/>
    <property type="evidence" value="ECO:0007669"/>
    <property type="project" value="UniProtKB-UniRule"/>
</dbReference>
<dbReference type="RefSeq" id="WP_120037409.1">
    <property type="nucleotide sequence ID" value="NZ_QZFU01000010.1"/>
</dbReference>
<dbReference type="GO" id="GO:0043420">
    <property type="term" value="P:anthranilate metabolic process"/>
    <property type="evidence" value="ECO:0007669"/>
    <property type="project" value="TreeGrafter"/>
</dbReference>
<evidence type="ECO:0000256" key="5">
    <source>
        <dbReference type="PIRNR" id="PIRNR038800"/>
    </source>
</evidence>
<comment type="cofactor">
    <cofactor evidence="5">
        <name>pyridoxal 5'-phosphate</name>
        <dbReference type="ChEBI" id="CHEBI:597326"/>
    </cofactor>
</comment>
<evidence type="ECO:0000256" key="4">
    <source>
        <dbReference type="NCBIfam" id="TIGR01814"/>
    </source>
</evidence>
<sequence length="406" mass="44520">MKVHSAHRRDLQNLDDVDPLSGMRDLFDMRKDHVFFNGNSLGPPPRSTGSRLQSVVRDQWRIDMNASWWKYEWLNLPRAVGDRIGGIIGAAAGQVVVAESTSVNLFKLLCGAVRAASARSQARTVILTDHDNFPSDLYIADGVARHFRPETTVRRVPTDSIVDHLGDDVAVVLLSHVDYRFGRLLPMREITARAHAAGALVLWDLSHSAGVVPIDADDIGIDLAVGCGYKYLNGGPGAPGYMYVSSRLLTDFEQPVTGWLGHAEPFDFEADYRPDPGIARLTTGCPPLLSLIALDEGVSVTSRADPRDVRAKSIALTEQFIALARTRLARFGVEVTGPTAAAERGSHVSLRYESAPRLAGELASRGFDVEVRPPDLLRFGLAPLYIRYVDVFDCVEAMEQLLDHIA</sequence>
<dbReference type="NCBIfam" id="TIGR01814">
    <property type="entry name" value="kynureninase"/>
    <property type="match status" value="1"/>
</dbReference>
<dbReference type="Pfam" id="PF22580">
    <property type="entry name" value="KYNU_C"/>
    <property type="match status" value="1"/>
</dbReference>
<evidence type="ECO:0000313" key="7">
    <source>
        <dbReference type="Proteomes" id="UP000266677"/>
    </source>
</evidence>
<dbReference type="GO" id="GO:0009435">
    <property type="term" value="P:NAD+ biosynthetic process"/>
    <property type="evidence" value="ECO:0007669"/>
    <property type="project" value="UniProtKB-UniRule"/>
</dbReference>
<dbReference type="GO" id="GO:0097053">
    <property type="term" value="P:L-kynurenine catabolic process"/>
    <property type="evidence" value="ECO:0007669"/>
    <property type="project" value="UniProtKB-UniPathway"/>
</dbReference>
<dbReference type="InterPro" id="IPR015421">
    <property type="entry name" value="PyrdxlP-dep_Trfase_major"/>
</dbReference>
<keyword evidence="3 5" id="KW-0663">Pyridoxal phosphate</keyword>
<dbReference type="OrthoDB" id="9812626at2"/>
<evidence type="ECO:0000313" key="6">
    <source>
        <dbReference type="EMBL" id="RJO79159.1"/>
    </source>
</evidence>